<feature type="binding site" evidence="2">
    <location>
        <position position="108"/>
    </location>
    <ligand>
        <name>substrate</name>
    </ligand>
</feature>
<feature type="site" description="Lowers pKa of active site Tyr" evidence="3">
    <location>
        <position position="75"/>
    </location>
</feature>
<name>A0AAV7YDJ2_9EUKA</name>
<dbReference type="AlphaFoldDB" id="A0AAV7YDJ2"/>
<dbReference type="PROSITE" id="PS00798">
    <property type="entry name" value="ALDOKETO_REDUCTASE_1"/>
    <property type="match status" value="1"/>
</dbReference>
<evidence type="ECO:0000256" key="1">
    <source>
        <dbReference type="PIRSR" id="PIRSR000097-1"/>
    </source>
</evidence>
<dbReference type="PRINTS" id="PR00069">
    <property type="entry name" value="ALDKETRDTASE"/>
</dbReference>
<evidence type="ECO:0000256" key="3">
    <source>
        <dbReference type="PIRSR" id="PIRSR000097-3"/>
    </source>
</evidence>
<evidence type="ECO:0000259" key="4">
    <source>
        <dbReference type="Pfam" id="PF00248"/>
    </source>
</evidence>
<sequence length="309" mass="34967">MSKTGYPKPWIPKFGLGTIDPPEKVIDAVAYAIEIGYRHIDCATIYGNEEAVGRGIKKGLEKANIERSELFITGKLWNTFHSPNLVEKTCKKTIEDLGVGYLDLYLMHYPLAFKEGEDMWPVENGKAILQKGVTIQQTYEAMVELKKKGLVKHLGVSNFTVGQIIDLQQADFVVECNQIELHPFLPQDKVIDWCRENGIVCTAYSPLGTPAWNLRPKNAPNIFQNEIMTNIAEKHSCSIVDVAIAWAQQRREDGLCVIPKSTTPKHIKSNFEADKKVKLDEEDFKNIAKLSCGFRLVDPYNLWKIPLFD</sequence>
<evidence type="ECO:0000313" key="5">
    <source>
        <dbReference type="EMBL" id="KAJ3427838.1"/>
    </source>
</evidence>
<evidence type="ECO:0000256" key="2">
    <source>
        <dbReference type="PIRSR" id="PIRSR000097-2"/>
    </source>
</evidence>
<gene>
    <name evidence="5" type="ORF">M0812_25468</name>
</gene>
<comment type="caution">
    <text evidence="5">The sequence shown here is derived from an EMBL/GenBank/DDBJ whole genome shotgun (WGS) entry which is preliminary data.</text>
</comment>
<evidence type="ECO:0000313" key="6">
    <source>
        <dbReference type="Proteomes" id="UP001146793"/>
    </source>
</evidence>
<dbReference type="EMBL" id="JANTQA010000060">
    <property type="protein sequence ID" value="KAJ3427838.1"/>
    <property type="molecule type" value="Genomic_DNA"/>
</dbReference>
<dbReference type="CDD" id="cd19071">
    <property type="entry name" value="AKR_AKR1-5-like"/>
    <property type="match status" value="1"/>
</dbReference>
<dbReference type="PIRSF" id="PIRSF000097">
    <property type="entry name" value="AKR"/>
    <property type="match status" value="1"/>
</dbReference>
<dbReference type="InterPro" id="IPR023210">
    <property type="entry name" value="NADP_OxRdtase_dom"/>
</dbReference>
<dbReference type="Proteomes" id="UP001146793">
    <property type="component" value="Unassembled WGS sequence"/>
</dbReference>
<dbReference type="InterPro" id="IPR020471">
    <property type="entry name" value="AKR"/>
</dbReference>
<protein>
    <submittedName>
        <fullName evidence="5">Aldo/keto reductase</fullName>
    </submittedName>
</protein>
<feature type="active site" description="Proton donor" evidence="1">
    <location>
        <position position="46"/>
    </location>
</feature>
<feature type="domain" description="NADP-dependent oxidoreductase" evidence="4">
    <location>
        <begin position="21"/>
        <end position="290"/>
    </location>
</feature>
<dbReference type="Pfam" id="PF00248">
    <property type="entry name" value="Aldo_ket_red"/>
    <property type="match status" value="1"/>
</dbReference>
<proteinExistence type="predicted"/>
<dbReference type="SUPFAM" id="SSF51430">
    <property type="entry name" value="NAD(P)-linked oxidoreductase"/>
    <property type="match status" value="1"/>
</dbReference>
<dbReference type="GO" id="GO:0016491">
    <property type="term" value="F:oxidoreductase activity"/>
    <property type="evidence" value="ECO:0007669"/>
    <property type="project" value="InterPro"/>
</dbReference>
<dbReference type="PANTHER" id="PTHR11732">
    <property type="entry name" value="ALDO/KETO REDUCTASE"/>
    <property type="match status" value="1"/>
</dbReference>
<accession>A0AAV7YDJ2</accession>
<dbReference type="InterPro" id="IPR018170">
    <property type="entry name" value="Aldo/ket_reductase_CS"/>
</dbReference>
<dbReference type="InterPro" id="IPR036812">
    <property type="entry name" value="NAD(P)_OxRdtase_dom_sf"/>
</dbReference>
<reference evidence="5" key="1">
    <citation type="submission" date="2022-08" db="EMBL/GenBank/DDBJ databases">
        <title>Novel sulphate-reducing endosymbionts in the free-living metamonad Anaeramoeba.</title>
        <authorList>
            <person name="Jerlstrom-Hultqvist J."/>
            <person name="Cepicka I."/>
            <person name="Gallot-Lavallee L."/>
            <person name="Salas-Leiva D."/>
            <person name="Curtis B.A."/>
            <person name="Zahonova K."/>
            <person name="Pipaliya S."/>
            <person name="Dacks J."/>
            <person name="Roger A.J."/>
        </authorList>
    </citation>
    <scope>NUCLEOTIDE SEQUENCE</scope>
    <source>
        <strain evidence="5">Busselton2</strain>
    </source>
</reference>
<dbReference type="PROSITE" id="PS00062">
    <property type="entry name" value="ALDOKETO_REDUCTASE_2"/>
    <property type="match status" value="1"/>
</dbReference>
<dbReference type="Gene3D" id="3.20.20.100">
    <property type="entry name" value="NADP-dependent oxidoreductase domain"/>
    <property type="match status" value="1"/>
</dbReference>
<organism evidence="5 6">
    <name type="scientific">Anaeramoeba flamelloides</name>
    <dbReference type="NCBI Taxonomy" id="1746091"/>
    <lineage>
        <taxon>Eukaryota</taxon>
        <taxon>Metamonada</taxon>
        <taxon>Anaeramoebidae</taxon>
        <taxon>Anaeramoeba</taxon>
    </lineage>
</organism>